<dbReference type="PANTHER" id="PTHR43441">
    <property type="entry name" value="RIBOSOMAL-PROTEIN-SERINE ACETYLTRANSFERASE"/>
    <property type="match status" value="1"/>
</dbReference>
<dbReference type="EMBL" id="CAEZYQ010000033">
    <property type="protein sequence ID" value="CAB4765625.1"/>
    <property type="molecule type" value="Genomic_DNA"/>
</dbReference>
<name>A0A6J6V339_9ZZZZ</name>
<protein>
    <submittedName>
        <fullName evidence="2">Unannotated protein</fullName>
    </submittedName>
</protein>
<dbReference type="GO" id="GO:1990189">
    <property type="term" value="F:protein N-terminal-serine acetyltransferase activity"/>
    <property type="evidence" value="ECO:0007669"/>
    <property type="project" value="TreeGrafter"/>
</dbReference>
<feature type="domain" description="N-acetyltransferase" evidence="1">
    <location>
        <begin position="19"/>
        <end position="172"/>
    </location>
</feature>
<organism evidence="2">
    <name type="scientific">freshwater metagenome</name>
    <dbReference type="NCBI Taxonomy" id="449393"/>
    <lineage>
        <taxon>unclassified sequences</taxon>
        <taxon>metagenomes</taxon>
        <taxon>ecological metagenomes</taxon>
    </lineage>
</organism>
<dbReference type="InterPro" id="IPR051908">
    <property type="entry name" value="Ribosomal_N-acetyltransferase"/>
</dbReference>
<gene>
    <name evidence="2" type="ORF">UFOPK2761_03013</name>
</gene>
<dbReference type="InterPro" id="IPR016181">
    <property type="entry name" value="Acyl_CoA_acyltransferase"/>
</dbReference>
<dbReference type="GO" id="GO:0008999">
    <property type="term" value="F:protein-N-terminal-alanine acetyltransferase activity"/>
    <property type="evidence" value="ECO:0007669"/>
    <property type="project" value="TreeGrafter"/>
</dbReference>
<dbReference type="SUPFAM" id="SSF55729">
    <property type="entry name" value="Acyl-CoA N-acyltransferases (Nat)"/>
    <property type="match status" value="1"/>
</dbReference>
<dbReference type="PROSITE" id="PS51186">
    <property type="entry name" value="GNAT"/>
    <property type="match status" value="1"/>
</dbReference>
<proteinExistence type="predicted"/>
<sequence>MSADGVLPAPPVRVPGDGVLLREVREDDHARVLEAFGDGRTALWNPGPTTLAGVEEWARGRNDWDGTHASWLVADPHTDDVLGAVSLFKIDLDQGDAEVGYWVAPWGRGRGVAASAVRSAAAYGFGALVLRRLHLFHAVENPASCGVARRAGFLLEGTLRESYRYADGRFHDEHLHARLATD</sequence>
<dbReference type="InterPro" id="IPR000182">
    <property type="entry name" value="GNAT_dom"/>
</dbReference>
<dbReference type="PANTHER" id="PTHR43441:SF10">
    <property type="entry name" value="ACETYLTRANSFERASE"/>
    <property type="match status" value="1"/>
</dbReference>
<accession>A0A6J6V339</accession>
<dbReference type="Gene3D" id="3.40.630.30">
    <property type="match status" value="1"/>
</dbReference>
<evidence type="ECO:0000259" key="1">
    <source>
        <dbReference type="PROSITE" id="PS51186"/>
    </source>
</evidence>
<reference evidence="2" key="1">
    <citation type="submission" date="2020-05" db="EMBL/GenBank/DDBJ databases">
        <authorList>
            <person name="Chiriac C."/>
            <person name="Salcher M."/>
            <person name="Ghai R."/>
            <person name="Kavagutti S V."/>
        </authorList>
    </citation>
    <scope>NUCLEOTIDE SEQUENCE</scope>
</reference>
<evidence type="ECO:0000313" key="2">
    <source>
        <dbReference type="EMBL" id="CAB4765625.1"/>
    </source>
</evidence>
<dbReference type="Pfam" id="PF13302">
    <property type="entry name" value="Acetyltransf_3"/>
    <property type="match status" value="1"/>
</dbReference>
<dbReference type="AlphaFoldDB" id="A0A6J6V339"/>
<dbReference type="GO" id="GO:0005737">
    <property type="term" value="C:cytoplasm"/>
    <property type="evidence" value="ECO:0007669"/>
    <property type="project" value="TreeGrafter"/>
</dbReference>